<dbReference type="Gene3D" id="3.80.10.10">
    <property type="entry name" value="Ribonuclease Inhibitor"/>
    <property type="match status" value="3"/>
</dbReference>
<dbReference type="CDD" id="cd00063">
    <property type="entry name" value="FN3"/>
    <property type="match status" value="1"/>
</dbReference>
<accession>A0AAX2ZK05</accession>
<gene>
    <name evidence="3" type="ORF">JW646_06975</name>
</gene>
<dbReference type="SUPFAM" id="SSF52058">
    <property type="entry name" value="L domain-like"/>
    <property type="match status" value="1"/>
</dbReference>
<dbReference type="InterPro" id="IPR003961">
    <property type="entry name" value="FN3_dom"/>
</dbReference>
<feature type="domain" description="Fibronectin type-III" evidence="2">
    <location>
        <begin position="464"/>
        <end position="561"/>
    </location>
</feature>
<dbReference type="Proteomes" id="UP001198983">
    <property type="component" value="Chromosome"/>
</dbReference>
<evidence type="ECO:0000313" key="4">
    <source>
        <dbReference type="Proteomes" id="UP001198983"/>
    </source>
</evidence>
<evidence type="ECO:0000259" key="2">
    <source>
        <dbReference type="PROSITE" id="PS50853"/>
    </source>
</evidence>
<dbReference type="Gene3D" id="3.40.50.12480">
    <property type="match status" value="1"/>
</dbReference>
<feature type="domain" description="Fibronectin type-III" evidence="2">
    <location>
        <begin position="562"/>
        <end position="653"/>
    </location>
</feature>
<organism evidence="3 4">
    <name type="scientific">Terrisporobacter hibernicus</name>
    <dbReference type="NCBI Taxonomy" id="2813371"/>
    <lineage>
        <taxon>Bacteria</taxon>
        <taxon>Bacillati</taxon>
        <taxon>Bacillota</taxon>
        <taxon>Clostridia</taxon>
        <taxon>Peptostreptococcales</taxon>
        <taxon>Peptostreptococcaceae</taxon>
        <taxon>Terrisporobacter</taxon>
    </lineage>
</organism>
<sequence length="653" mass="72151">MELKKKIITRVFMVFFLTVIFWSIRGGVFSFADTIKEDGIEYSILNGEASITKYNGDKSELYIPSEIKGYAVTSIGEAAFCNCSDNLKSVIIPNSVTIIRTQAFESCSSLENIIIPNSVKIIEEYAFNSCSSLKNIRLSENLSLIDNGVFQSCSSLENITIPNNVTLINEFAFSSCNSLKSITIPDNVITIGRCAFDDCKNLKSIAISSSVTTIGESAFEQCSSLENITMPNSIIKIGKGAFSFCSSLENITIPSSVTTIEEDLFKACSKLENITISNSITTIGKYAFSFCSSLENITIPNSVTTIGESAFWECSSLKNITISNSVTEIGKYAFMDCSSLESILIPSSVTSIGQNIFARHNTNLVVTVERGSHAQIYAKKNRIAFHITNPMDIKQLTIENLSNREYTDKEIKPKLIIKEGNKLIKEGYDYTLSYKNNKNIGLATILIQGKDNYYGQRTITFKIVPKTITKISQTYSSANRIELSWNKISGVSGYRIYRSTSKNGAYTNVGAVKGSGTTSYINSGLSSGKIYYYKVRAYKTVGKTNYYSNYSSSLIASTKCSTPSITVKSPKTKVAKVSWKKVSGASGYRIYRATSKKGTYEYVKNIASGSTSSYTNIGLKKGKTYYYKIQAYKTVNGSKVYSYYSSLKYIKVK</sequence>
<name>A0AAX2ZK05_9FIRM</name>
<dbReference type="InterPro" id="IPR036116">
    <property type="entry name" value="FN3_sf"/>
</dbReference>
<proteinExistence type="predicted"/>
<dbReference type="EMBL" id="CP081135">
    <property type="protein sequence ID" value="UEL49181.1"/>
    <property type="molecule type" value="Genomic_DNA"/>
</dbReference>
<keyword evidence="1" id="KW-0812">Transmembrane</keyword>
<dbReference type="SMART" id="SM00060">
    <property type="entry name" value="FN3"/>
    <property type="match status" value="2"/>
</dbReference>
<keyword evidence="4" id="KW-1185">Reference proteome</keyword>
<evidence type="ECO:0000256" key="1">
    <source>
        <dbReference type="SAM" id="Phobius"/>
    </source>
</evidence>
<evidence type="ECO:0000313" key="3">
    <source>
        <dbReference type="EMBL" id="UEL49181.1"/>
    </source>
</evidence>
<feature type="transmembrane region" description="Helical" evidence="1">
    <location>
        <begin position="7"/>
        <end position="24"/>
    </location>
</feature>
<dbReference type="InterPro" id="IPR053139">
    <property type="entry name" value="Surface_bspA-like"/>
</dbReference>
<dbReference type="InterPro" id="IPR026906">
    <property type="entry name" value="LRR_5"/>
</dbReference>
<dbReference type="Pfam" id="PF13306">
    <property type="entry name" value="LRR_5"/>
    <property type="match status" value="1"/>
</dbReference>
<dbReference type="AlphaFoldDB" id="A0AAX2ZK05"/>
<protein>
    <submittedName>
        <fullName evidence="3">Leucine-rich repeat protein</fullName>
    </submittedName>
</protein>
<dbReference type="PROSITE" id="PS50853">
    <property type="entry name" value="FN3"/>
    <property type="match status" value="2"/>
</dbReference>
<dbReference type="SUPFAM" id="SSF49265">
    <property type="entry name" value="Fibronectin type III"/>
    <property type="match status" value="1"/>
</dbReference>
<dbReference type="Gene3D" id="2.60.40.10">
    <property type="entry name" value="Immunoglobulins"/>
    <property type="match status" value="2"/>
</dbReference>
<dbReference type="PANTHER" id="PTHR45661:SF3">
    <property type="entry name" value="IG-LIKE DOMAIN-CONTAINING PROTEIN"/>
    <property type="match status" value="1"/>
</dbReference>
<keyword evidence="1" id="KW-0472">Membrane</keyword>
<dbReference type="KEGG" id="tem:JW646_06975"/>
<dbReference type="InterPro" id="IPR032675">
    <property type="entry name" value="LRR_dom_sf"/>
</dbReference>
<reference evidence="3 4" key="1">
    <citation type="journal article" date="2023" name="Int. J. Syst. Evol. Microbiol.">
        <title>Terrisporobacter hibernicus sp. nov., isolated from bovine faeces in Northern Ireland.</title>
        <authorList>
            <person name="Mitchell M."/>
            <person name="Nguyen S.V."/>
            <person name="Connor M."/>
            <person name="Fairley D.J."/>
            <person name="Donoghue O."/>
            <person name="Marshall H."/>
            <person name="Koolman L."/>
            <person name="McMullan G."/>
            <person name="Schaffer K.E."/>
            <person name="McGrath J.W."/>
            <person name="Fanning S."/>
        </authorList>
    </citation>
    <scope>NUCLEOTIDE SEQUENCE [LARGE SCALE GENOMIC DNA]</scope>
    <source>
        <strain evidence="3 4">MCA3</strain>
    </source>
</reference>
<dbReference type="PANTHER" id="PTHR45661">
    <property type="entry name" value="SURFACE ANTIGEN"/>
    <property type="match status" value="1"/>
</dbReference>
<dbReference type="RefSeq" id="WP_228417035.1">
    <property type="nucleotide sequence ID" value="NZ_CP081135.1"/>
</dbReference>
<keyword evidence="1" id="KW-1133">Transmembrane helix</keyword>
<dbReference type="InterPro" id="IPR013783">
    <property type="entry name" value="Ig-like_fold"/>
</dbReference>